<dbReference type="SMART" id="SM00382">
    <property type="entry name" value="AAA"/>
    <property type="match status" value="1"/>
</dbReference>
<dbReference type="KEGG" id="iag:Igag_0138"/>
<evidence type="ECO:0000313" key="2">
    <source>
        <dbReference type="EMBL" id="ADM26989.1"/>
    </source>
</evidence>
<proteinExistence type="predicted"/>
<dbReference type="STRING" id="583356.Igag_0138"/>
<dbReference type="EMBL" id="CP002098">
    <property type="protein sequence ID" value="ADM26989.1"/>
    <property type="molecule type" value="Genomic_DNA"/>
</dbReference>
<dbReference type="AlphaFoldDB" id="E0SPW7"/>
<evidence type="ECO:0000313" key="3">
    <source>
        <dbReference type="Proteomes" id="UP000001304"/>
    </source>
</evidence>
<dbReference type="Proteomes" id="UP000001304">
    <property type="component" value="Chromosome"/>
</dbReference>
<dbReference type="BioCyc" id="IAGG583356:GHAH-149-MONOMER"/>
<gene>
    <name evidence="2" type="ordered locus">Igag_0138</name>
</gene>
<dbReference type="Gene3D" id="3.40.50.300">
    <property type="entry name" value="P-loop containing nucleotide triphosphate hydrolases"/>
    <property type="match status" value="1"/>
</dbReference>
<keyword evidence="3" id="KW-1185">Reference proteome</keyword>
<protein>
    <submittedName>
        <fullName evidence="2">AAA ATPase</fullName>
    </submittedName>
</protein>
<dbReference type="SUPFAM" id="SSF52540">
    <property type="entry name" value="P-loop containing nucleoside triphosphate hydrolases"/>
    <property type="match status" value="1"/>
</dbReference>
<sequence>MLRSCNNELDEMLLRRASRIVFYGEAGSGKTNLILNILKCSVQSIDPSLSFIYISTEGSIVLNRFIRLGLNRQNLFFAMALDQSHIIEVLLQILHDMKYIRPIAIVVDSINHYYRIEALNNGNKKFLEILVLLDYFNDHDIYIISSAQVHIENGEEMISGIDIINLWADFIVEIKKDSKSTRILKFVKPNIAKSFRFVITDSGIVWV</sequence>
<dbReference type="HOGENOM" id="CLU_1329413_0_0_2"/>
<name>E0SPW7_IGNAA</name>
<dbReference type="GO" id="GO:0000725">
    <property type="term" value="P:recombinational repair"/>
    <property type="evidence" value="ECO:0007669"/>
    <property type="project" value="TreeGrafter"/>
</dbReference>
<reference evidence="2 3" key="1">
    <citation type="journal article" date="2010" name="Stand. Genomic Sci.">
        <title>Complete genome sequence of Ignisphaera aggregans type strain (AQ1.S1).</title>
        <authorList>
            <person name="Goker M."/>
            <person name="Held B."/>
            <person name="Lapidus A."/>
            <person name="Nolan M."/>
            <person name="Spring S."/>
            <person name="Yasawong M."/>
            <person name="Lucas S."/>
            <person name="Glavina Del Rio T."/>
            <person name="Tice H."/>
            <person name="Cheng J.F."/>
            <person name="Goodwin L."/>
            <person name="Tapia R."/>
            <person name="Pitluck S."/>
            <person name="Liolios K."/>
            <person name="Ivanova N."/>
            <person name="Mavromatis K."/>
            <person name="Mikhailova N."/>
            <person name="Pati A."/>
            <person name="Chen A."/>
            <person name="Palaniappan K."/>
            <person name="Brambilla E."/>
            <person name="Land M."/>
            <person name="Hauser L."/>
            <person name="Chang Y.J."/>
            <person name="Jeffries C.D."/>
            <person name="Brettin T."/>
            <person name="Detter J.C."/>
            <person name="Han C."/>
            <person name="Rohde M."/>
            <person name="Sikorski J."/>
            <person name="Woyke T."/>
            <person name="Bristow J."/>
            <person name="Eisen J.A."/>
            <person name="Markowitz V."/>
            <person name="Hugenholtz P."/>
            <person name="Kyrpides N.C."/>
            <person name="Klenk H.P."/>
        </authorList>
    </citation>
    <scope>NUCLEOTIDE SEQUENCE [LARGE SCALE GENOMIC DNA]</scope>
    <source>
        <strain evidence="3">DSM 17230 / JCM 13409 / AQ1.S1</strain>
    </source>
</reference>
<dbReference type="InterPro" id="IPR003593">
    <property type="entry name" value="AAA+_ATPase"/>
</dbReference>
<evidence type="ECO:0000259" key="1">
    <source>
        <dbReference type="SMART" id="SM00382"/>
    </source>
</evidence>
<dbReference type="PANTHER" id="PTHR32472">
    <property type="entry name" value="DNA REPAIR PROTEIN RADA"/>
    <property type="match status" value="1"/>
</dbReference>
<organism evidence="2 3">
    <name type="scientific">Ignisphaera aggregans (strain DSM 17230 / JCM 13409 / AQ1.S1)</name>
    <dbReference type="NCBI Taxonomy" id="583356"/>
    <lineage>
        <taxon>Archaea</taxon>
        <taxon>Thermoproteota</taxon>
        <taxon>Thermoprotei</taxon>
        <taxon>Desulfurococcales</taxon>
        <taxon>Desulfurococcaceae</taxon>
        <taxon>Ignisphaera</taxon>
    </lineage>
</organism>
<dbReference type="PANTHER" id="PTHR32472:SF10">
    <property type="entry name" value="DNA REPAIR PROTEIN RADA-LIKE PROTEIN"/>
    <property type="match status" value="1"/>
</dbReference>
<dbReference type="InterPro" id="IPR027417">
    <property type="entry name" value="P-loop_NTPase"/>
</dbReference>
<accession>E0SPW7</accession>
<feature type="domain" description="AAA+ ATPase" evidence="1">
    <location>
        <begin position="16"/>
        <end position="155"/>
    </location>
</feature>